<dbReference type="SUPFAM" id="SSF53613">
    <property type="entry name" value="Ribokinase-like"/>
    <property type="match status" value="1"/>
</dbReference>
<keyword evidence="5" id="KW-1185">Reference proteome</keyword>
<protein>
    <submittedName>
        <fullName evidence="4">PfkB family carbohydrate kinase</fullName>
    </submittedName>
</protein>
<keyword evidence="1" id="KW-0808">Transferase</keyword>
<comment type="caution">
    <text evidence="4">The sequence shown here is derived from an EMBL/GenBank/DDBJ whole genome shotgun (WGS) entry which is preliminary data.</text>
</comment>
<evidence type="ECO:0000313" key="5">
    <source>
        <dbReference type="Proteomes" id="UP001501508"/>
    </source>
</evidence>
<keyword evidence="2 4" id="KW-0418">Kinase</keyword>
<dbReference type="Pfam" id="PF00294">
    <property type="entry name" value="PfkB"/>
    <property type="match status" value="1"/>
</dbReference>
<dbReference type="InterPro" id="IPR011611">
    <property type="entry name" value="PfkB_dom"/>
</dbReference>
<dbReference type="Gene3D" id="3.40.1190.20">
    <property type="match status" value="1"/>
</dbReference>
<proteinExistence type="predicted"/>
<feature type="domain" description="Carbohydrate kinase PfkB" evidence="3">
    <location>
        <begin position="15"/>
        <end position="276"/>
    </location>
</feature>
<accession>A0ABP8M599</accession>
<dbReference type="GO" id="GO:0016301">
    <property type="term" value="F:kinase activity"/>
    <property type="evidence" value="ECO:0007669"/>
    <property type="project" value="UniProtKB-KW"/>
</dbReference>
<evidence type="ECO:0000256" key="2">
    <source>
        <dbReference type="ARBA" id="ARBA00022777"/>
    </source>
</evidence>
<gene>
    <name evidence="4" type="ORF">GCM10023091_30950</name>
</gene>
<dbReference type="RefSeq" id="WP_345030823.1">
    <property type="nucleotide sequence ID" value="NZ_BAABEY010000029.1"/>
</dbReference>
<name>A0ABP8M599_9BACT</name>
<organism evidence="4 5">
    <name type="scientific">Ravibacter arvi</name>
    <dbReference type="NCBI Taxonomy" id="2051041"/>
    <lineage>
        <taxon>Bacteria</taxon>
        <taxon>Pseudomonadati</taxon>
        <taxon>Bacteroidota</taxon>
        <taxon>Cytophagia</taxon>
        <taxon>Cytophagales</taxon>
        <taxon>Spirosomataceae</taxon>
        <taxon>Ravibacter</taxon>
    </lineage>
</organism>
<evidence type="ECO:0000256" key="1">
    <source>
        <dbReference type="ARBA" id="ARBA00022679"/>
    </source>
</evidence>
<dbReference type="Proteomes" id="UP001501508">
    <property type="component" value="Unassembled WGS sequence"/>
</dbReference>
<dbReference type="InterPro" id="IPR029056">
    <property type="entry name" value="Ribokinase-like"/>
</dbReference>
<reference evidence="5" key="1">
    <citation type="journal article" date="2019" name="Int. J. Syst. Evol. Microbiol.">
        <title>The Global Catalogue of Microorganisms (GCM) 10K type strain sequencing project: providing services to taxonomists for standard genome sequencing and annotation.</title>
        <authorList>
            <consortium name="The Broad Institute Genomics Platform"/>
            <consortium name="The Broad Institute Genome Sequencing Center for Infectious Disease"/>
            <person name="Wu L."/>
            <person name="Ma J."/>
        </authorList>
    </citation>
    <scope>NUCLEOTIDE SEQUENCE [LARGE SCALE GENOMIC DNA]</scope>
    <source>
        <strain evidence="5">JCM 31920</strain>
    </source>
</reference>
<sequence>MKNFEICTVGHITLDKVVTRQNTQIMAGGTAYYLSRALGQLEVNASLVTAIAASDTAILKEIRNQGIRVFNLPTRNTVYFENIYGEDMNRRDQNVLQVADPISPDQFPEVNARYYHLGALLASDIPLALIRSLHGKGKISMDIQGHLRHLVYQKVAYRDWHEKREALQYVSILKTNEFEMEVVTGTKDIYVGANYLADLGVEEVIVTLGDRGSVILSEGRFTQIPAFRPQQVTDTTGCGDSYMAGYLYKRARNGGIEEAGHFGSALASIKTEHFGPFSRDEAAIENTIASAEKTFAVLKELQFL</sequence>
<evidence type="ECO:0000259" key="3">
    <source>
        <dbReference type="Pfam" id="PF00294"/>
    </source>
</evidence>
<dbReference type="PANTHER" id="PTHR10584">
    <property type="entry name" value="SUGAR KINASE"/>
    <property type="match status" value="1"/>
</dbReference>
<evidence type="ECO:0000313" key="4">
    <source>
        <dbReference type="EMBL" id="GAA4443097.1"/>
    </source>
</evidence>
<dbReference type="PANTHER" id="PTHR10584:SF166">
    <property type="entry name" value="RIBOKINASE"/>
    <property type="match status" value="1"/>
</dbReference>
<dbReference type="EMBL" id="BAABEY010000029">
    <property type="protein sequence ID" value="GAA4443097.1"/>
    <property type="molecule type" value="Genomic_DNA"/>
</dbReference>